<dbReference type="EMBL" id="JAACJJ010000014">
    <property type="protein sequence ID" value="KAF5327296.1"/>
    <property type="molecule type" value="Genomic_DNA"/>
</dbReference>
<evidence type="ECO:0000313" key="2">
    <source>
        <dbReference type="EMBL" id="KAF5327296.1"/>
    </source>
</evidence>
<gene>
    <name evidence="2" type="ORF">D9619_003911</name>
</gene>
<evidence type="ECO:0000313" key="3">
    <source>
        <dbReference type="Proteomes" id="UP000567179"/>
    </source>
</evidence>
<keyword evidence="3" id="KW-1185">Reference proteome</keyword>
<feature type="region of interest" description="Disordered" evidence="1">
    <location>
        <begin position="84"/>
        <end position="106"/>
    </location>
</feature>
<dbReference type="Proteomes" id="UP000567179">
    <property type="component" value="Unassembled WGS sequence"/>
</dbReference>
<protein>
    <submittedName>
        <fullName evidence="2">Uncharacterized protein</fullName>
    </submittedName>
</protein>
<proteinExistence type="predicted"/>
<accession>A0A8H5F873</accession>
<organism evidence="2 3">
    <name type="scientific">Psilocybe cf. subviscida</name>
    <dbReference type="NCBI Taxonomy" id="2480587"/>
    <lineage>
        <taxon>Eukaryota</taxon>
        <taxon>Fungi</taxon>
        <taxon>Dikarya</taxon>
        <taxon>Basidiomycota</taxon>
        <taxon>Agaricomycotina</taxon>
        <taxon>Agaricomycetes</taxon>
        <taxon>Agaricomycetidae</taxon>
        <taxon>Agaricales</taxon>
        <taxon>Agaricineae</taxon>
        <taxon>Strophariaceae</taxon>
        <taxon>Psilocybe</taxon>
    </lineage>
</organism>
<reference evidence="2 3" key="1">
    <citation type="journal article" date="2020" name="ISME J.">
        <title>Uncovering the hidden diversity of litter-decomposition mechanisms in mushroom-forming fungi.</title>
        <authorList>
            <person name="Floudas D."/>
            <person name="Bentzer J."/>
            <person name="Ahren D."/>
            <person name="Johansson T."/>
            <person name="Persson P."/>
            <person name="Tunlid A."/>
        </authorList>
    </citation>
    <scope>NUCLEOTIDE SEQUENCE [LARGE SCALE GENOMIC DNA]</scope>
    <source>
        <strain evidence="2 3">CBS 101986</strain>
    </source>
</reference>
<dbReference type="AlphaFoldDB" id="A0A8H5F873"/>
<comment type="caution">
    <text evidence="2">The sequence shown here is derived from an EMBL/GenBank/DDBJ whole genome shotgun (WGS) entry which is preliminary data.</text>
</comment>
<evidence type="ECO:0000256" key="1">
    <source>
        <dbReference type="SAM" id="MobiDB-lite"/>
    </source>
</evidence>
<name>A0A8H5F873_9AGAR</name>
<sequence>MARMRLNFQVFMVLQFHSSIKHIRQASPLLDEALYCVECAQWRIATPSRVPWGIFNSYFRVAPSLSAARRGAYGLSFWLAAHSSSESSDLEPTAFSHSRSRHRPGPSLKSACIPPFLRFYS</sequence>